<reference evidence="2" key="1">
    <citation type="submission" date="2020-10" db="EMBL/GenBank/DDBJ databases">
        <title>High-Quality Genome Resource of Clonostachys rosea strain S41 by Oxford Nanopore Long-Read Sequencing.</title>
        <authorList>
            <person name="Wang H."/>
        </authorList>
    </citation>
    <scope>NUCLEOTIDE SEQUENCE</scope>
    <source>
        <strain evidence="2">S41</strain>
    </source>
</reference>
<gene>
    <name evidence="2" type="ORF">IM811_017094</name>
</gene>
<dbReference type="EMBL" id="JADCTT010000008">
    <property type="protein sequence ID" value="KAF9749299.1"/>
    <property type="molecule type" value="Genomic_DNA"/>
</dbReference>
<proteinExistence type="predicted"/>
<feature type="compositionally biased region" description="Polar residues" evidence="1">
    <location>
        <begin position="76"/>
        <end position="91"/>
    </location>
</feature>
<evidence type="ECO:0000313" key="2">
    <source>
        <dbReference type="EMBL" id="KAF9749299.1"/>
    </source>
</evidence>
<name>A0A8H7N4S2_BIOOC</name>
<protein>
    <submittedName>
        <fullName evidence="2">Uncharacterized protein</fullName>
    </submittedName>
</protein>
<organism evidence="2 3">
    <name type="scientific">Bionectria ochroleuca</name>
    <name type="common">Gliocladium roseum</name>
    <dbReference type="NCBI Taxonomy" id="29856"/>
    <lineage>
        <taxon>Eukaryota</taxon>
        <taxon>Fungi</taxon>
        <taxon>Dikarya</taxon>
        <taxon>Ascomycota</taxon>
        <taxon>Pezizomycotina</taxon>
        <taxon>Sordariomycetes</taxon>
        <taxon>Hypocreomycetidae</taxon>
        <taxon>Hypocreales</taxon>
        <taxon>Bionectriaceae</taxon>
        <taxon>Clonostachys</taxon>
    </lineage>
</organism>
<dbReference type="AlphaFoldDB" id="A0A8H7N4S2"/>
<sequence>MRLLASVGAVAGISAWALFRTTNASKMALAPVIALSHGGGPLPILGDPDHRTIIDSLEKRIPKLLSRSTPPPTGRAPSSSSQPTGRPSRQPSPAARSRTLFTTTTASPGVVRAQVPRQGRPRHRGRDR</sequence>
<evidence type="ECO:0000313" key="3">
    <source>
        <dbReference type="Proteomes" id="UP000616885"/>
    </source>
</evidence>
<feature type="region of interest" description="Disordered" evidence="1">
    <location>
        <begin position="60"/>
        <end position="128"/>
    </location>
</feature>
<accession>A0A8H7N4S2</accession>
<dbReference type="Proteomes" id="UP000616885">
    <property type="component" value="Unassembled WGS sequence"/>
</dbReference>
<evidence type="ECO:0000256" key="1">
    <source>
        <dbReference type="SAM" id="MobiDB-lite"/>
    </source>
</evidence>
<feature type="compositionally biased region" description="Basic residues" evidence="1">
    <location>
        <begin position="119"/>
        <end position="128"/>
    </location>
</feature>
<comment type="caution">
    <text evidence="2">The sequence shown here is derived from an EMBL/GenBank/DDBJ whole genome shotgun (WGS) entry which is preliminary data.</text>
</comment>